<feature type="domain" description="HIT" evidence="4">
    <location>
        <begin position="17"/>
        <end position="126"/>
    </location>
</feature>
<dbReference type="InterPro" id="IPR019808">
    <property type="entry name" value="Histidine_triad_CS"/>
</dbReference>
<feature type="short sequence motif" description="Histidine triad motif" evidence="2 3">
    <location>
        <begin position="110"/>
        <end position="114"/>
    </location>
</feature>
<dbReference type="InterPro" id="IPR001310">
    <property type="entry name" value="Histidine_triad_HIT"/>
</dbReference>
<evidence type="ECO:0000313" key="6">
    <source>
        <dbReference type="Proteomes" id="UP000008550"/>
    </source>
</evidence>
<dbReference type="GO" id="GO:0003824">
    <property type="term" value="F:catalytic activity"/>
    <property type="evidence" value="ECO:0007669"/>
    <property type="project" value="InterPro"/>
</dbReference>
<evidence type="ECO:0000256" key="2">
    <source>
        <dbReference type="PIRSR" id="PIRSR601310-3"/>
    </source>
</evidence>
<evidence type="ECO:0000313" key="5">
    <source>
        <dbReference type="EMBL" id="ABZ84992.1"/>
    </source>
</evidence>
<dbReference type="SUPFAM" id="SSF54197">
    <property type="entry name" value="HIT-like"/>
    <property type="match status" value="1"/>
</dbReference>
<dbReference type="Pfam" id="PF01230">
    <property type="entry name" value="HIT"/>
    <property type="match status" value="1"/>
</dbReference>
<name>B0TAE2_HELMI</name>
<dbReference type="STRING" id="498761.HM1_2442"/>
<organism evidence="5 6">
    <name type="scientific">Heliobacterium modesticaldum (strain ATCC 51547 / Ice1)</name>
    <dbReference type="NCBI Taxonomy" id="498761"/>
    <lineage>
        <taxon>Bacteria</taxon>
        <taxon>Bacillati</taxon>
        <taxon>Bacillota</taxon>
        <taxon>Clostridia</taxon>
        <taxon>Eubacteriales</taxon>
        <taxon>Heliobacteriaceae</taxon>
        <taxon>Heliomicrobium</taxon>
    </lineage>
</organism>
<dbReference type="InterPro" id="IPR011146">
    <property type="entry name" value="HIT-like"/>
</dbReference>
<evidence type="ECO:0000259" key="4">
    <source>
        <dbReference type="PROSITE" id="PS51084"/>
    </source>
</evidence>
<dbReference type="PROSITE" id="PS00892">
    <property type="entry name" value="HIT_1"/>
    <property type="match status" value="1"/>
</dbReference>
<evidence type="ECO:0000256" key="1">
    <source>
        <dbReference type="PIRSR" id="PIRSR601310-1"/>
    </source>
</evidence>
<dbReference type="AlphaFoldDB" id="B0TAE2"/>
<accession>B0TAE2</accession>
<dbReference type="PROSITE" id="PS51084">
    <property type="entry name" value="HIT_2"/>
    <property type="match status" value="1"/>
</dbReference>
<dbReference type="Proteomes" id="UP000008550">
    <property type="component" value="Chromosome"/>
</dbReference>
<proteinExistence type="predicted"/>
<dbReference type="PANTHER" id="PTHR23089">
    <property type="entry name" value="HISTIDINE TRIAD HIT PROTEIN"/>
    <property type="match status" value="1"/>
</dbReference>
<dbReference type="KEGG" id="hmo:HM1_2442"/>
<keyword evidence="6" id="KW-1185">Reference proteome</keyword>
<dbReference type="eggNOG" id="COG0537">
    <property type="taxonomic scope" value="Bacteria"/>
</dbReference>
<feature type="active site" description="Tele-AMP-histidine intermediate" evidence="1">
    <location>
        <position position="112"/>
    </location>
</feature>
<evidence type="ECO:0000256" key="3">
    <source>
        <dbReference type="PROSITE-ProRule" id="PRU00464"/>
    </source>
</evidence>
<gene>
    <name evidence="5" type="ORF">HM1_2442</name>
</gene>
<sequence length="126" mass="13957">MTERNLAKGVNLLSECIFCRIIRREIPAQFVYEDEQVVAFRDINPVAPTHILIIPREHIASVAEATPEHQALLGQILLAAPRIAEKIGIEKDNFRLVINTGADAGQTVFHIHVHLLAGRALAWPPG</sequence>
<protein>
    <submittedName>
        <fullName evidence="5">Hit family protein</fullName>
    </submittedName>
</protein>
<dbReference type="HOGENOM" id="CLU_056776_8_1_9"/>
<dbReference type="CDD" id="cd01276">
    <property type="entry name" value="PKCI_related"/>
    <property type="match status" value="1"/>
</dbReference>
<dbReference type="InterPro" id="IPR036265">
    <property type="entry name" value="HIT-like_sf"/>
</dbReference>
<dbReference type="Gene3D" id="3.30.428.10">
    <property type="entry name" value="HIT-like"/>
    <property type="match status" value="1"/>
</dbReference>
<dbReference type="EMBL" id="CP000930">
    <property type="protein sequence ID" value="ABZ84992.1"/>
    <property type="molecule type" value="Genomic_DNA"/>
</dbReference>
<reference evidence="5 6" key="1">
    <citation type="journal article" date="2008" name="J. Bacteriol.">
        <title>The genome of Heliobacterium modesticaldum, a phototrophic representative of the Firmicutes containing the simplest photosynthetic apparatus.</title>
        <authorList>
            <person name="Sattley W.M."/>
            <person name="Madigan M.T."/>
            <person name="Swingley W.D."/>
            <person name="Cheung P.C."/>
            <person name="Clocksin K.M."/>
            <person name="Conrad A.L."/>
            <person name="Dejesa L.C."/>
            <person name="Honchak B.M."/>
            <person name="Jung D.O."/>
            <person name="Karbach L.E."/>
            <person name="Kurdoglu A."/>
            <person name="Lahiri S."/>
            <person name="Mastrian S.D."/>
            <person name="Page L.E."/>
            <person name="Taylor H.L."/>
            <person name="Wang Z.T."/>
            <person name="Raymond J."/>
            <person name="Chen M."/>
            <person name="Blankenship R.E."/>
            <person name="Touchman J.W."/>
        </authorList>
    </citation>
    <scope>NUCLEOTIDE SEQUENCE [LARGE SCALE GENOMIC DNA]</scope>
    <source>
        <strain evidence="6">ATCC 51547 / Ice1</strain>
    </source>
</reference>
<dbReference type="PRINTS" id="PR00332">
    <property type="entry name" value="HISTRIAD"/>
</dbReference>